<dbReference type="Proteomes" id="UP000054516">
    <property type="component" value="Unassembled WGS sequence"/>
</dbReference>
<keyword evidence="3" id="KW-1185">Reference proteome</keyword>
<proteinExistence type="predicted"/>
<dbReference type="EMBL" id="DF977479">
    <property type="protein sequence ID" value="GAP89036.1"/>
    <property type="molecule type" value="Genomic_DNA"/>
</dbReference>
<name>A0A1W2TL70_ROSNE</name>
<keyword evidence="1" id="KW-1133">Transmembrane helix</keyword>
<sequence>MHLFWEAFSSITLITFTFYAFLRRFNIRPPTDPELLQRFQRLQDRVNAVEQAMVQARRSVAALAADRPARYLREAE</sequence>
<accession>A0A1W2TL70</accession>
<dbReference type="AlphaFoldDB" id="A0A1W2TL70"/>
<gene>
    <name evidence="2" type="ORF">SAMD00023353_3401210</name>
</gene>
<organism evidence="2">
    <name type="scientific">Rosellinia necatrix</name>
    <name type="common">White root-rot fungus</name>
    <dbReference type="NCBI Taxonomy" id="77044"/>
    <lineage>
        <taxon>Eukaryota</taxon>
        <taxon>Fungi</taxon>
        <taxon>Dikarya</taxon>
        <taxon>Ascomycota</taxon>
        <taxon>Pezizomycotina</taxon>
        <taxon>Sordariomycetes</taxon>
        <taxon>Xylariomycetidae</taxon>
        <taxon>Xylariales</taxon>
        <taxon>Xylariaceae</taxon>
        <taxon>Rosellinia</taxon>
    </lineage>
</organism>
<protein>
    <submittedName>
        <fullName evidence="2">Uncharacterized protein</fullName>
    </submittedName>
</protein>
<keyword evidence="1" id="KW-0812">Transmembrane</keyword>
<evidence type="ECO:0000313" key="2">
    <source>
        <dbReference type="EMBL" id="GAP89036.1"/>
    </source>
</evidence>
<reference evidence="2" key="1">
    <citation type="submission" date="2016-03" db="EMBL/GenBank/DDBJ databases">
        <title>Draft genome sequence of Rosellinia necatrix.</title>
        <authorList>
            <person name="Kanematsu S."/>
        </authorList>
    </citation>
    <scope>NUCLEOTIDE SEQUENCE [LARGE SCALE GENOMIC DNA]</scope>
    <source>
        <strain evidence="2">W97</strain>
    </source>
</reference>
<keyword evidence="1" id="KW-0472">Membrane</keyword>
<feature type="transmembrane region" description="Helical" evidence="1">
    <location>
        <begin position="6"/>
        <end position="22"/>
    </location>
</feature>
<evidence type="ECO:0000313" key="3">
    <source>
        <dbReference type="Proteomes" id="UP000054516"/>
    </source>
</evidence>
<evidence type="ECO:0000256" key="1">
    <source>
        <dbReference type="SAM" id="Phobius"/>
    </source>
</evidence>